<keyword evidence="8" id="KW-1185">Reference proteome</keyword>
<keyword evidence="5 7" id="KW-0472">Membrane</keyword>
<evidence type="ECO:0000313" key="9">
    <source>
        <dbReference type="RefSeq" id="XP_005369325.1"/>
    </source>
</evidence>
<keyword evidence="4 7" id="KW-1133">Transmembrane helix</keyword>
<evidence type="ECO:0000256" key="4">
    <source>
        <dbReference type="ARBA" id="ARBA00022989"/>
    </source>
</evidence>
<reference evidence="9" key="1">
    <citation type="submission" date="2025-08" db="UniProtKB">
        <authorList>
            <consortium name="RefSeq"/>
        </authorList>
    </citation>
    <scope>IDENTIFICATION</scope>
</reference>
<dbReference type="InterPro" id="IPR050919">
    <property type="entry name" value="NKG2/CD94_NK_receptors"/>
</dbReference>
<dbReference type="Proteomes" id="UP000694915">
    <property type="component" value="Unplaced"/>
</dbReference>
<evidence type="ECO:0000256" key="2">
    <source>
        <dbReference type="ARBA" id="ARBA00022692"/>
    </source>
</evidence>
<dbReference type="PANTHER" id="PTHR22800">
    <property type="entry name" value="C-TYPE LECTIN PROTEINS"/>
    <property type="match status" value="1"/>
</dbReference>
<evidence type="ECO:0000256" key="6">
    <source>
        <dbReference type="SAM" id="MobiDB-lite"/>
    </source>
</evidence>
<proteinExistence type="predicted"/>
<dbReference type="SUPFAM" id="SSF56436">
    <property type="entry name" value="C-type lectin-like"/>
    <property type="match status" value="1"/>
</dbReference>
<dbReference type="Gene3D" id="3.10.100.10">
    <property type="entry name" value="Mannose-Binding Protein A, subunit A"/>
    <property type="match status" value="1"/>
</dbReference>
<protein>
    <submittedName>
        <fullName evidence="9">Killer cell lectin-like receptor subfamily I member 1</fullName>
    </submittedName>
</protein>
<comment type="subcellular location">
    <subcellularLocation>
        <location evidence="1">Cell membrane</location>
        <topology evidence="1">Single-pass type II membrane protein</topology>
    </subcellularLocation>
</comment>
<keyword evidence="3" id="KW-0735">Signal-anchor</keyword>
<gene>
    <name evidence="9" type="primary">LOC101983496</name>
</gene>
<evidence type="ECO:0000256" key="5">
    <source>
        <dbReference type="ARBA" id="ARBA00023136"/>
    </source>
</evidence>
<sequence length="199" mass="22641">MPHSKHHEHTANEQDISYTEIKTAKSTKKQRKPKAKQSSVMLSEEQLNYAEVTFDRTPQLLSPKQVVRGKRQGPKTTVWKIVTGILGTLCVVLMTTVGILLPKLFSSQEQSRESSPLHPLLPKKEDGACYLCSLDWFALGNNFYHSFREIRTWADSQASCEKWNSHLVKIDSKAKLVGHRLLLSCFFVTVYSNHEDLAN</sequence>
<evidence type="ECO:0000256" key="3">
    <source>
        <dbReference type="ARBA" id="ARBA00022968"/>
    </source>
</evidence>
<keyword evidence="2 7" id="KW-0812">Transmembrane</keyword>
<dbReference type="PANTHER" id="PTHR22800:SF250">
    <property type="entry name" value="KILLER CELL LECTIN-LIKE RECEPTOR SUBFAMILY I MEMBER 1"/>
    <property type="match status" value="1"/>
</dbReference>
<evidence type="ECO:0000313" key="8">
    <source>
        <dbReference type="Proteomes" id="UP000694915"/>
    </source>
</evidence>
<evidence type="ECO:0000256" key="1">
    <source>
        <dbReference type="ARBA" id="ARBA00004401"/>
    </source>
</evidence>
<dbReference type="GeneID" id="101983496"/>
<dbReference type="RefSeq" id="XP_005369325.1">
    <property type="nucleotide sequence ID" value="XM_005369268.1"/>
</dbReference>
<name>A0ABM0LMX7_MICOH</name>
<organism evidence="8 9">
    <name type="scientific">Microtus ochrogaster</name>
    <name type="common">Prairie vole</name>
    <dbReference type="NCBI Taxonomy" id="79684"/>
    <lineage>
        <taxon>Eukaryota</taxon>
        <taxon>Metazoa</taxon>
        <taxon>Chordata</taxon>
        <taxon>Craniata</taxon>
        <taxon>Vertebrata</taxon>
        <taxon>Euteleostomi</taxon>
        <taxon>Mammalia</taxon>
        <taxon>Eutheria</taxon>
        <taxon>Euarchontoglires</taxon>
        <taxon>Glires</taxon>
        <taxon>Rodentia</taxon>
        <taxon>Myomorpha</taxon>
        <taxon>Muroidea</taxon>
        <taxon>Cricetidae</taxon>
        <taxon>Arvicolinae</taxon>
        <taxon>Microtus</taxon>
    </lineage>
</organism>
<feature type="transmembrane region" description="Helical" evidence="7">
    <location>
        <begin position="78"/>
        <end position="101"/>
    </location>
</feature>
<evidence type="ECO:0000256" key="7">
    <source>
        <dbReference type="SAM" id="Phobius"/>
    </source>
</evidence>
<feature type="compositionally biased region" description="Basic residues" evidence="6">
    <location>
        <begin position="25"/>
        <end position="35"/>
    </location>
</feature>
<dbReference type="InterPro" id="IPR016187">
    <property type="entry name" value="CTDL_fold"/>
</dbReference>
<accession>A0ABM0LMX7</accession>
<dbReference type="InterPro" id="IPR016186">
    <property type="entry name" value="C-type_lectin-like/link_sf"/>
</dbReference>
<feature type="region of interest" description="Disordered" evidence="6">
    <location>
        <begin position="1"/>
        <end position="40"/>
    </location>
</feature>